<keyword evidence="5" id="KW-0846">Cobalamin</keyword>
<dbReference type="OrthoDB" id="73273at2759"/>
<name>A0A0L0H4L2_SPIPD</name>
<dbReference type="Proteomes" id="UP000053201">
    <property type="component" value="Unassembled WGS sequence"/>
</dbReference>
<comment type="similarity">
    <text evidence="2">Belongs to the LIMR family. LMBRD1 subfamily.</text>
</comment>
<evidence type="ECO:0000256" key="10">
    <source>
        <dbReference type="ARBA" id="ARBA00023285"/>
    </source>
</evidence>
<keyword evidence="6 14" id="KW-0812">Transmembrane</keyword>
<evidence type="ECO:0000256" key="4">
    <source>
        <dbReference type="ARBA" id="ARBA00022448"/>
    </source>
</evidence>
<evidence type="ECO:0000313" key="15">
    <source>
        <dbReference type="EMBL" id="KNC96132.1"/>
    </source>
</evidence>
<evidence type="ECO:0000256" key="3">
    <source>
        <dbReference type="ARBA" id="ARBA00017088"/>
    </source>
</evidence>
<accession>A0A0L0H4L2</accession>
<feature type="transmembrane region" description="Helical" evidence="14">
    <location>
        <begin position="42"/>
        <end position="61"/>
    </location>
</feature>
<dbReference type="PANTHER" id="PTHR16130:SF2">
    <property type="entry name" value="LYSOSOMAL COBALAMIN TRANSPORT ESCORT PROTEIN LMBD1"/>
    <property type="match status" value="1"/>
</dbReference>
<dbReference type="GO" id="GO:0005774">
    <property type="term" value="C:vacuolar membrane"/>
    <property type="evidence" value="ECO:0007669"/>
    <property type="project" value="TreeGrafter"/>
</dbReference>
<sequence length="538" mass="60001">MMDFAGNITGAFVAFAVICLAIVVFSYALVKYFEDRHEGEPLVTATCVVGLSTCLATIFLIPVDVYITAGTTDLSTGLKHPWATPDFLSYVQLGLKIAYYVLYSCVVFGSFVVIPWVYFYFEEGGGEDSTFKRRALSATKYTAATMITVSVLFVAALLLKTRNDDSPRDIEWLEKLLGSGVETPFIALIGVLITLGLLVYVSFTSLGLSLLPIRFIQAGSANQINQDAVAQLAIVQERLRAFRAKCGREGPGAMNRREKGELEELERKERDLQTRVLAMERANSNFWVRFWNGLKPFMIFIGTVVLLLSLSITFAILLACIDKIKNSFCGASCGWMLDHPMFYNPVNWLLLRASKYFPLDTLLLLVIIMYLFFCTLVALTRLGIRCLCIPLYTIRHNATSPQGLLLGTMLMMLVTVAYGYVVLVLAPQWGTFGVQRYCDLPSRNCTDDPSKIRPCTMQAPTSLCTPTTISTIINRTTYTFPLFGTIFYWAQWAFLAVFVVGMVGAIAQPDDRHGEVSDDEEEDMERQALLARATAARR</sequence>
<dbReference type="PANTHER" id="PTHR16130">
    <property type="entry name" value="LYSOSOMAL COBALAMIN TRANSPORTER-RELATED"/>
    <property type="match status" value="1"/>
</dbReference>
<evidence type="ECO:0000256" key="6">
    <source>
        <dbReference type="ARBA" id="ARBA00022692"/>
    </source>
</evidence>
<evidence type="ECO:0000256" key="14">
    <source>
        <dbReference type="SAM" id="Phobius"/>
    </source>
</evidence>
<feature type="transmembrane region" description="Helical" evidence="14">
    <location>
        <begin position="486"/>
        <end position="507"/>
    </location>
</feature>
<evidence type="ECO:0000256" key="11">
    <source>
        <dbReference type="ARBA" id="ARBA00025515"/>
    </source>
</evidence>
<evidence type="ECO:0000256" key="7">
    <source>
        <dbReference type="ARBA" id="ARBA00022989"/>
    </source>
</evidence>
<evidence type="ECO:0000256" key="5">
    <source>
        <dbReference type="ARBA" id="ARBA00022628"/>
    </source>
</evidence>
<dbReference type="InterPro" id="IPR050854">
    <property type="entry name" value="LMBD1_LysCbl_Transport"/>
</dbReference>
<feature type="transmembrane region" description="Helical" evidence="14">
    <location>
        <begin position="12"/>
        <end position="30"/>
    </location>
</feature>
<gene>
    <name evidence="15" type="ORF">SPPG_08519</name>
</gene>
<evidence type="ECO:0000313" key="16">
    <source>
        <dbReference type="Proteomes" id="UP000053201"/>
    </source>
</evidence>
<dbReference type="STRING" id="645134.A0A0L0H4L2"/>
<keyword evidence="12" id="KW-0175">Coiled coil</keyword>
<dbReference type="eggNOG" id="ENOG502QQ2T">
    <property type="taxonomic scope" value="Eukaryota"/>
</dbReference>
<comment type="function">
    <text evidence="11">Probable lysosomal cobalamin transporter. Required to export cobalamin from lysosomes allowing its conversion to cofactors.</text>
</comment>
<evidence type="ECO:0000256" key="2">
    <source>
        <dbReference type="ARBA" id="ARBA00009901"/>
    </source>
</evidence>
<dbReference type="GO" id="GO:0031419">
    <property type="term" value="F:cobalamin binding"/>
    <property type="evidence" value="ECO:0007669"/>
    <property type="project" value="UniProtKB-KW"/>
</dbReference>
<dbReference type="RefSeq" id="XP_016604172.1">
    <property type="nucleotide sequence ID" value="XM_016756671.1"/>
</dbReference>
<evidence type="ECO:0000256" key="13">
    <source>
        <dbReference type="SAM" id="MobiDB-lite"/>
    </source>
</evidence>
<feature type="transmembrane region" description="Helical" evidence="14">
    <location>
        <begin position="297"/>
        <end position="318"/>
    </location>
</feature>
<keyword evidence="10" id="KW-0170">Cobalt</keyword>
<comment type="subcellular location">
    <subcellularLocation>
        <location evidence="1">Lysosome membrane</location>
        <topology evidence="1">Multi-pass membrane protein</topology>
    </subcellularLocation>
</comment>
<organism evidence="15 16">
    <name type="scientific">Spizellomyces punctatus (strain DAOM BR117)</name>
    <dbReference type="NCBI Taxonomy" id="645134"/>
    <lineage>
        <taxon>Eukaryota</taxon>
        <taxon>Fungi</taxon>
        <taxon>Fungi incertae sedis</taxon>
        <taxon>Chytridiomycota</taxon>
        <taxon>Chytridiomycota incertae sedis</taxon>
        <taxon>Chytridiomycetes</taxon>
        <taxon>Spizellomycetales</taxon>
        <taxon>Spizellomycetaceae</taxon>
        <taxon>Spizellomyces</taxon>
    </lineage>
</organism>
<feature type="transmembrane region" description="Helical" evidence="14">
    <location>
        <begin position="185"/>
        <end position="211"/>
    </location>
</feature>
<evidence type="ECO:0000256" key="1">
    <source>
        <dbReference type="ARBA" id="ARBA00004155"/>
    </source>
</evidence>
<reference evidence="15 16" key="1">
    <citation type="submission" date="2009-08" db="EMBL/GenBank/DDBJ databases">
        <title>The Genome Sequence of Spizellomyces punctatus strain DAOM BR117.</title>
        <authorList>
            <consortium name="The Broad Institute Genome Sequencing Platform"/>
            <person name="Russ C."/>
            <person name="Cuomo C."/>
            <person name="Shea T."/>
            <person name="Young S.K."/>
            <person name="Zeng Q."/>
            <person name="Koehrsen M."/>
            <person name="Haas B."/>
            <person name="Borodovsky M."/>
            <person name="Guigo R."/>
            <person name="Alvarado L."/>
            <person name="Berlin A."/>
            <person name="Bochicchio J."/>
            <person name="Borenstein D."/>
            <person name="Chapman S."/>
            <person name="Chen Z."/>
            <person name="Engels R."/>
            <person name="Freedman E."/>
            <person name="Gellesch M."/>
            <person name="Goldberg J."/>
            <person name="Griggs A."/>
            <person name="Gujja S."/>
            <person name="Heiman D."/>
            <person name="Hepburn T."/>
            <person name="Howarth C."/>
            <person name="Jen D."/>
            <person name="Larson L."/>
            <person name="Lewis B."/>
            <person name="Mehta T."/>
            <person name="Park D."/>
            <person name="Pearson M."/>
            <person name="Roberts A."/>
            <person name="Saif S."/>
            <person name="Shenoy N."/>
            <person name="Sisk P."/>
            <person name="Stolte C."/>
            <person name="Sykes S."/>
            <person name="Thomson T."/>
            <person name="Walk T."/>
            <person name="White J."/>
            <person name="Yandava C."/>
            <person name="Burger G."/>
            <person name="Gray M.W."/>
            <person name="Holland P.W.H."/>
            <person name="King N."/>
            <person name="Lang F.B.F."/>
            <person name="Roger A.J."/>
            <person name="Ruiz-Trillo I."/>
            <person name="Lander E."/>
            <person name="Nusbaum C."/>
        </authorList>
    </citation>
    <scope>NUCLEOTIDE SEQUENCE [LARGE SCALE GENOMIC DNA]</scope>
    <source>
        <strain evidence="15 16">DAOM BR117</strain>
    </source>
</reference>
<dbReference type="AlphaFoldDB" id="A0A0L0H4L2"/>
<keyword evidence="9" id="KW-0458">Lysosome</keyword>
<keyword evidence="4" id="KW-0813">Transport</keyword>
<dbReference type="InterPro" id="IPR006876">
    <property type="entry name" value="LMBR1-like_membr_prot"/>
</dbReference>
<evidence type="ECO:0000256" key="9">
    <source>
        <dbReference type="ARBA" id="ARBA00023228"/>
    </source>
</evidence>
<feature type="transmembrane region" description="Helical" evidence="14">
    <location>
        <begin position="141"/>
        <end position="159"/>
    </location>
</feature>
<keyword evidence="7 14" id="KW-1133">Transmembrane helix</keyword>
<dbReference type="OMA" id="FWAQFVF"/>
<evidence type="ECO:0000256" key="12">
    <source>
        <dbReference type="SAM" id="Coils"/>
    </source>
</evidence>
<feature type="region of interest" description="Disordered" evidence="13">
    <location>
        <begin position="511"/>
        <end position="538"/>
    </location>
</feature>
<feature type="transmembrane region" description="Helical" evidence="14">
    <location>
        <begin position="404"/>
        <end position="426"/>
    </location>
</feature>
<dbReference type="Pfam" id="PF04791">
    <property type="entry name" value="LMBR1"/>
    <property type="match status" value="1"/>
</dbReference>
<protein>
    <recommendedName>
        <fullName evidence="3">Probable lysosomal cobalamin transporter</fullName>
    </recommendedName>
</protein>
<dbReference type="InParanoid" id="A0A0L0H4L2"/>
<dbReference type="EMBL" id="KQ257471">
    <property type="protein sequence ID" value="KNC96132.1"/>
    <property type="molecule type" value="Genomic_DNA"/>
</dbReference>
<proteinExistence type="inferred from homology"/>
<keyword evidence="8 14" id="KW-0472">Membrane</keyword>
<evidence type="ECO:0000256" key="8">
    <source>
        <dbReference type="ARBA" id="ARBA00023136"/>
    </source>
</evidence>
<dbReference type="GO" id="GO:0072665">
    <property type="term" value="P:protein localization to vacuole"/>
    <property type="evidence" value="ECO:0007669"/>
    <property type="project" value="TreeGrafter"/>
</dbReference>
<dbReference type="VEuPathDB" id="FungiDB:SPPG_08519"/>
<feature type="compositionally biased region" description="Low complexity" evidence="13">
    <location>
        <begin position="527"/>
        <end position="538"/>
    </location>
</feature>
<keyword evidence="16" id="KW-1185">Reference proteome</keyword>
<feature type="transmembrane region" description="Helical" evidence="14">
    <location>
        <begin position="97"/>
        <end position="121"/>
    </location>
</feature>
<feature type="coiled-coil region" evidence="12">
    <location>
        <begin position="255"/>
        <end position="282"/>
    </location>
</feature>
<dbReference type="GeneID" id="27691678"/>
<feature type="transmembrane region" description="Helical" evidence="14">
    <location>
        <begin position="362"/>
        <end position="384"/>
    </location>
</feature>